<keyword evidence="4" id="KW-0050">Antiport</keyword>
<dbReference type="GeneID" id="111129088"/>
<keyword evidence="18" id="KW-0739">Sodium transport</keyword>
<dbReference type="InterPro" id="IPR004836">
    <property type="entry name" value="Na_Ca_Ex"/>
</dbReference>
<keyword evidence="12" id="KW-0112">Calmodulin-binding</keyword>
<keyword evidence="15" id="KW-0406">Ion transport</keyword>
<evidence type="ECO:0000256" key="10">
    <source>
        <dbReference type="ARBA" id="ARBA00022737"/>
    </source>
</evidence>
<protein>
    <submittedName>
        <fullName evidence="24">Sodium/calcium exchanger 2-like isoform X3</fullName>
    </submittedName>
</protein>
<keyword evidence="14" id="KW-0915">Sodium</keyword>
<evidence type="ECO:0000256" key="16">
    <source>
        <dbReference type="ARBA" id="ARBA00023136"/>
    </source>
</evidence>
<keyword evidence="3" id="KW-0813">Transport</keyword>
<dbReference type="RefSeq" id="XP_022330892.1">
    <property type="nucleotide sequence ID" value="XM_022475184.1"/>
</dbReference>
<evidence type="ECO:0000313" key="23">
    <source>
        <dbReference type="Proteomes" id="UP000694844"/>
    </source>
</evidence>
<dbReference type="GO" id="GO:0098703">
    <property type="term" value="P:calcium ion import across plasma membrane"/>
    <property type="evidence" value="ECO:0007669"/>
    <property type="project" value="TreeGrafter"/>
</dbReference>
<dbReference type="AlphaFoldDB" id="A0A8B8DRM8"/>
<keyword evidence="7 21" id="KW-0812">Transmembrane</keyword>
<keyword evidence="9" id="KW-0732">Signal</keyword>
<keyword evidence="11" id="KW-0106">Calcium</keyword>
<dbReference type="PANTHER" id="PTHR11878:SF70">
    <property type="entry name" value="CALX-BETA DOMAIN-CONTAINING PROTEIN"/>
    <property type="match status" value="1"/>
</dbReference>
<keyword evidence="17" id="KW-0325">Glycoprotein</keyword>
<feature type="transmembrane region" description="Helical" evidence="21">
    <location>
        <begin position="174"/>
        <end position="193"/>
    </location>
</feature>
<dbReference type="PANTHER" id="PTHR11878">
    <property type="entry name" value="SODIUM/CALCIUM EXCHANGER"/>
    <property type="match status" value="1"/>
</dbReference>
<dbReference type="GO" id="GO:0046872">
    <property type="term" value="F:metal ion binding"/>
    <property type="evidence" value="ECO:0007669"/>
    <property type="project" value="UniProtKB-KW"/>
</dbReference>
<dbReference type="InterPro" id="IPR044880">
    <property type="entry name" value="NCX_ion-bd_dom_sf"/>
</dbReference>
<feature type="transmembrane region" description="Helical" evidence="21">
    <location>
        <begin position="902"/>
        <end position="921"/>
    </location>
</feature>
<dbReference type="GO" id="GO:0098794">
    <property type="term" value="C:postsynapse"/>
    <property type="evidence" value="ECO:0007669"/>
    <property type="project" value="TreeGrafter"/>
</dbReference>
<evidence type="ECO:0000256" key="3">
    <source>
        <dbReference type="ARBA" id="ARBA00022448"/>
    </source>
</evidence>
<evidence type="ECO:0000256" key="19">
    <source>
        <dbReference type="ARBA" id="ARBA00033667"/>
    </source>
</evidence>
<evidence type="ECO:0000256" key="2">
    <source>
        <dbReference type="ARBA" id="ARBA00007489"/>
    </source>
</evidence>
<proteinExistence type="inferred from homology"/>
<dbReference type="OrthoDB" id="418484at2759"/>
<accession>A0A8B8DRM8</accession>
<evidence type="ECO:0000256" key="7">
    <source>
        <dbReference type="ARBA" id="ARBA00022692"/>
    </source>
</evidence>
<comment type="similarity">
    <text evidence="2">Belongs to the Ca(2+):cation antiporter (CaCA) (TC 2.A.19) family. SLC8 subfamily.</text>
</comment>
<dbReference type="InterPro" id="IPR051171">
    <property type="entry name" value="CaCA"/>
</dbReference>
<dbReference type="SMART" id="SM00237">
    <property type="entry name" value="Calx_beta"/>
    <property type="match status" value="2"/>
</dbReference>
<feature type="transmembrane region" description="Helical" evidence="21">
    <location>
        <begin position="838"/>
        <end position="855"/>
    </location>
</feature>
<dbReference type="Proteomes" id="UP000694844">
    <property type="component" value="Chromosome 4"/>
</dbReference>
<dbReference type="Gene3D" id="2.60.40.2030">
    <property type="match status" value="2"/>
</dbReference>
<dbReference type="PRINTS" id="PR01259">
    <property type="entry name" value="NACAEXCHNGR"/>
</dbReference>
<evidence type="ECO:0000256" key="18">
    <source>
        <dbReference type="ARBA" id="ARBA00023201"/>
    </source>
</evidence>
<feature type="domain" description="Calx-beta" evidence="22">
    <location>
        <begin position="559"/>
        <end position="667"/>
    </location>
</feature>
<dbReference type="InterPro" id="IPR003644">
    <property type="entry name" value="Calx_beta"/>
</dbReference>
<dbReference type="Pfam" id="PF01699">
    <property type="entry name" value="Na_Ca_ex"/>
    <property type="match status" value="2"/>
</dbReference>
<dbReference type="GO" id="GO:0005516">
    <property type="term" value="F:calmodulin binding"/>
    <property type="evidence" value="ECO:0007669"/>
    <property type="project" value="UniProtKB-KW"/>
</dbReference>
<comment type="catalytic activity">
    <reaction evidence="19">
        <text>Ca(2+)(in) + 3 Na(+)(out) = Ca(2+)(out) + 3 Na(+)(in)</text>
        <dbReference type="Rhea" id="RHEA:69955"/>
        <dbReference type="ChEBI" id="CHEBI:29101"/>
        <dbReference type="ChEBI" id="CHEBI:29108"/>
    </reaction>
</comment>
<evidence type="ECO:0000259" key="22">
    <source>
        <dbReference type="SMART" id="SM00237"/>
    </source>
</evidence>
<feature type="transmembrane region" description="Helical" evidence="21">
    <location>
        <begin position="867"/>
        <end position="887"/>
    </location>
</feature>
<evidence type="ECO:0000256" key="12">
    <source>
        <dbReference type="ARBA" id="ARBA00022860"/>
    </source>
</evidence>
<keyword evidence="16 21" id="KW-0472">Membrane</keyword>
<dbReference type="GO" id="GO:0007154">
    <property type="term" value="P:cell communication"/>
    <property type="evidence" value="ECO:0007669"/>
    <property type="project" value="InterPro"/>
</dbReference>
<evidence type="ECO:0000256" key="11">
    <source>
        <dbReference type="ARBA" id="ARBA00022837"/>
    </source>
</evidence>
<keyword evidence="10" id="KW-0677">Repeat</keyword>
<evidence type="ECO:0000256" key="8">
    <source>
        <dbReference type="ARBA" id="ARBA00022723"/>
    </source>
</evidence>
<feature type="domain" description="Calx-beta" evidence="22">
    <location>
        <begin position="464"/>
        <end position="545"/>
    </location>
</feature>
<feature type="region of interest" description="Disordered" evidence="20">
    <location>
        <begin position="295"/>
        <end position="318"/>
    </location>
</feature>
<dbReference type="Pfam" id="PF03160">
    <property type="entry name" value="Calx-beta"/>
    <property type="match status" value="1"/>
</dbReference>
<gene>
    <name evidence="24" type="primary">LOC111129088</name>
</gene>
<evidence type="ECO:0000256" key="20">
    <source>
        <dbReference type="SAM" id="MobiDB-lite"/>
    </source>
</evidence>
<evidence type="ECO:0000256" key="21">
    <source>
        <dbReference type="SAM" id="Phobius"/>
    </source>
</evidence>
<evidence type="ECO:0000256" key="17">
    <source>
        <dbReference type="ARBA" id="ARBA00023180"/>
    </source>
</evidence>
<evidence type="ECO:0000256" key="5">
    <source>
        <dbReference type="ARBA" id="ARBA00022475"/>
    </source>
</evidence>
<name>A0A8B8DRM8_CRAVI</name>
<dbReference type="InterPro" id="IPR038081">
    <property type="entry name" value="CalX-like_sf"/>
</dbReference>
<dbReference type="GO" id="GO:0005432">
    <property type="term" value="F:calcium:sodium antiporter activity"/>
    <property type="evidence" value="ECO:0007669"/>
    <property type="project" value="InterPro"/>
</dbReference>
<organism evidence="23 24">
    <name type="scientific">Crassostrea virginica</name>
    <name type="common">Eastern oyster</name>
    <dbReference type="NCBI Taxonomy" id="6565"/>
    <lineage>
        <taxon>Eukaryota</taxon>
        <taxon>Metazoa</taxon>
        <taxon>Spiralia</taxon>
        <taxon>Lophotrochozoa</taxon>
        <taxon>Mollusca</taxon>
        <taxon>Bivalvia</taxon>
        <taxon>Autobranchia</taxon>
        <taxon>Pteriomorphia</taxon>
        <taxon>Ostreida</taxon>
        <taxon>Ostreoidea</taxon>
        <taxon>Ostreidae</taxon>
        <taxon>Crassostrea</taxon>
    </lineage>
</organism>
<dbReference type="Gene3D" id="1.20.1420.30">
    <property type="entry name" value="NCX, central ion-binding region"/>
    <property type="match status" value="2"/>
</dbReference>
<evidence type="ECO:0000256" key="13">
    <source>
        <dbReference type="ARBA" id="ARBA00022989"/>
    </source>
</evidence>
<dbReference type="GO" id="GO:0030424">
    <property type="term" value="C:axon"/>
    <property type="evidence" value="ECO:0007669"/>
    <property type="project" value="TreeGrafter"/>
</dbReference>
<feature type="transmembrane region" description="Helical" evidence="21">
    <location>
        <begin position="205"/>
        <end position="223"/>
    </location>
</feature>
<dbReference type="InterPro" id="IPR004837">
    <property type="entry name" value="NaCa_Exmemb"/>
</dbReference>
<comment type="subcellular location">
    <subcellularLocation>
        <location evidence="1">Cell membrane</location>
        <topology evidence="1">Multi-pass membrane protein</topology>
    </subcellularLocation>
</comment>
<feature type="transmembrane region" description="Helical" evidence="21">
    <location>
        <begin position="138"/>
        <end position="162"/>
    </location>
</feature>
<evidence type="ECO:0000256" key="6">
    <source>
        <dbReference type="ARBA" id="ARBA00022568"/>
    </source>
</evidence>
<dbReference type="GO" id="GO:0042383">
    <property type="term" value="C:sarcolemma"/>
    <property type="evidence" value="ECO:0007669"/>
    <property type="project" value="TreeGrafter"/>
</dbReference>
<feature type="transmembrane region" description="Helical" evidence="21">
    <location>
        <begin position="736"/>
        <end position="752"/>
    </location>
</feature>
<evidence type="ECO:0000256" key="14">
    <source>
        <dbReference type="ARBA" id="ARBA00023053"/>
    </source>
</evidence>
<keyword evidence="13 21" id="KW-1133">Transmembrane helix</keyword>
<evidence type="ECO:0000313" key="24">
    <source>
        <dbReference type="RefSeq" id="XP_022330892.1"/>
    </source>
</evidence>
<evidence type="ECO:0000256" key="1">
    <source>
        <dbReference type="ARBA" id="ARBA00004651"/>
    </source>
</evidence>
<evidence type="ECO:0000256" key="4">
    <source>
        <dbReference type="ARBA" id="ARBA00022449"/>
    </source>
</evidence>
<keyword evidence="5" id="KW-1003">Cell membrane</keyword>
<feature type="transmembrane region" description="Helical" evidence="21">
    <location>
        <begin position="46"/>
        <end position="74"/>
    </location>
</feature>
<evidence type="ECO:0000256" key="15">
    <source>
        <dbReference type="ARBA" id="ARBA00023065"/>
    </source>
</evidence>
<dbReference type="SUPFAM" id="SSF141072">
    <property type="entry name" value="CalX-like"/>
    <property type="match status" value="2"/>
</dbReference>
<sequence>MVYELKTEYGDRGYVVEYLASNTSEYCKSWLLLPAENLWPEWLRGILYLICMFYFFLGVAISSDIFMNSIEVLTSKKRTVKQWDPEKNEMKEVEVFIWNETVANLTLMALGSSAPEILLATFESIGSLGVDNSDKDSLGTFTIIGSAAFNLLIITSVCVVSVSGDEPKAIKEFGVFLLTSAWSLWAYIWLLLVVQYISPGVVDPWEAWVTLLYMPVFVFLAYATDNGWWRHKCCIKKNEVDAQEPKQMDHIRIMTHVTRRGSFAGHATAGKELHMLELEKQQKLSVLSLNSLDKKSRSDDHLHPYGNDRQQSISPGLKSAKDINVSIDSDSHEKDHDQTNAEDRLVKMEKGSKEPQQSFARARFRHAVVSAMTGTKKRVGSGHKSARFAELVKQVQNINQASKEGKMPAGDLYGKFTFASDRYAVLESAGKLTIDVLFHRNMPKAGMKAQAMNGDMMTFKNGSTQVTSIPATANPASKHTMEQVFEGTVTVEFETREGSGKAGKDFKYQTGSLTFKDTEYRQSITIDIINDNQFENDCDFYVILKNTTNGTSLGDPSVTRITIVDDDEPGEFQFEAPHVYADLSSGKVKINVLREHGVDGKVTMEYSTIDGTAIGGSSLSKDVDYIQSSGTLEFKHQETYKTIEIKINKEAKYLPSMGSKNFVIALKNPSLGAKIGRSAVVCHINKESIEDRIAEVIKEEEEDEPVTWPGQFRNAMSIEGGQDEDGNDVPPTFMDYLLHFLTFFWKLIGAMVPPTTMLGAWPSFVFSLVYIALLTLVIEQLGHLLGCVVGLKTSVTGITIIALGTSLPDTFASRTAAIQDEYADAAIGNVTGSNSVNVFLGLGLPWVLSSMYAFATGKEYKVPSGNLTQSVIIFSTLGALCIVLLVIRRKYVGGELGGKNPFIKWGSSITLFLMWVIYIVLASLKAYDILDWEV</sequence>
<keyword evidence="23" id="KW-1185">Reference proteome</keyword>
<reference evidence="24" key="1">
    <citation type="submission" date="2025-08" db="UniProtKB">
        <authorList>
            <consortium name="RefSeq"/>
        </authorList>
    </citation>
    <scope>IDENTIFICATION</scope>
    <source>
        <tissue evidence="24">Whole sample</tissue>
    </source>
</reference>
<keyword evidence="6" id="KW-0109">Calcium transport</keyword>
<evidence type="ECO:0000256" key="9">
    <source>
        <dbReference type="ARBA" id="ARBA00022729"/>
    </source>
</evidence>
<keyword evidence="8" id="KW-0479">Metal-binding</keyword>